<reference evidence="2" key="1">
    <citation type="journal article" date="2015" name="PLoS Negl. Trop. Dis.">
        <title>Deep Sequencing Analysis of the Ixodes ricinus Haemocytome.</title>
        <authorList>
            <person name="Kotsyfakis M."/>
            <person name="Kopacek P."/>
            <person name="Franta Z."/>
            <person name="Pedra J.H."/>
            <person name="Ribeiro J.M."/>
        </authorList>
    </citation>
    <scope>NUCLEOTIDE SEQUENCE</scope>
</reference>
<sequence>MKNHKIDWWTIVCACLTNLTKPAVANVAIKGAQNLAPNCEKKIQDLCKNHTAGTLEEVHVNPRQCRATCTYKPDPNKDTRLSGGLIVRERNYEQVRLPEGMPCAFLARCNKDGNCYCKSCDEKRRH</sequence>
<name>A0A090XBJ2_IXORI</name>
<evidence type="ECO:0000313" key="2">
    <source>
        <dbReference type="EMBL" id="JAC92470.1"/>
    </source>
</evidence>
<organism evidence="2">
    <name type="scientific">Ixodes ricinus</name>
    <name type="common">Common tick</name>
    <name type="synonym">Acarus ricinus</name>
    <dbReference type="NCBI Taxonomy" id="34613"/>
    <lineage>
        <taxon>Eukaryota</taxon>
        <taxon>Metazoa</taxon>
        <taxon>Ecdysozoa</taxon>
        <taxon>Arthropoda</taxon>
        <taxon>Chelicerata</taxon>
        <taxon>Arachnida</taxon>
        <taxon>Acari</taxon>
        <taxon>Parasitiformes</taxon>
        <taxon>Ixodida</taxon>
        <taxon>Ixodoidea</taxon>
        <taxon>Ixodidae</taxon>
        <taxon>Ixodinae</taxon>
        <taxon>Ixodes</taxon>
    </lineage>
</organism>
<accession>A0A090XBJ2</accession>
<dbReference type="EMBL" id="GBIH01002240">
    <property type="protein sequence ID" value="JAC92470.1"/>
    <property type="molecule type" value="mRNA"/>
</dbReference>
<evidence type="ECO:0000256" key="1">
    <source>
        <dbReference type="SAM" id="SignalP"/>
    </source>
</evidence>
<keyword evidence="1" id="KW-0732">Signal</keyword>
<feature type="chain" id="PRO_5001868369" evidence="1">
    <location>
        <begin position="26"/>
        <end position="126"/>
    </location>
</feature>
<dbReference type="AlphaFoldDB" id="A0A090XBJ2"/>
<proteinExistence type="evidence at transcript level"/>
<protein>
    <submittedName>
        <fullName evidence="2">Putative secreted protein</fullName>
    </submittedName>
</protein>
<feature type="signal peptide" evidence="1">
    <location>
        <begin position="1"/>
        <end position="25"/>
    </location>
</feature>